<evidence type="ECO:0000256" key="2">
    <source>
        <dbReference type="ARBA" id="ARBA00022692"/>
    </source>
</evidence>
<protein>
    <submittedName>
        <fullName evidence="7">Membrane protein</fullName>
    </submittedName>
</protein>
<proteinExistence type="predicted"/>
<name>X7EJJ7_9RHOB</name>
<evidence type="ECO:0000256" key="3">
    <source>
        <dbReference type="ARBA" id="ARBA00022989"/>
    </source>
</evidence>
<keyword evidence="8" id="KW-1185">Reference proteome</keyword>
<reference evidence="7 8" key="1">
    <citation type="submission" date="2014-01" db="EMBL/GenBank/DDBJ databases">
        <title>Roseivivax halodurans JCM 10272 Genome Sequencing.</title>
        <authorList>
            <person name="Lai Q."/>
            <person name="Li G."/>
            <person name="Shao Z."/>
        </authorList>
    </citation>
    <scope>NUCLEOTIDE SEQUENCE [LARGE SCALE GENOMIC DNA]</scope>
    <source>
        <strain evidence="7 8">JCM 10272</strain>
    </source>
</reference>
<dbReference type="Proteomes" id="UP000022447">
    <property type="component" value="Unassembled WGS sequence"/>
</dbReference>
<feature type="transmembrane region" description="Helical" evidence="5">
    <location>
        <begin position="291"/>
        <end position="314"/>
    </location>
</feature>
<feature type="transmembrane region" description="Helical" evidence="5">
    <location>
        <begin position="131"/>
        <end position="154"/>
    </location>
</feature>
<feature type="domain" description="Integral membrane bound transporter" evidence="6">
    <location>
        <begin position="190"/>
        <end position="302"/>
    </location>
</feature>
<keyword evidence="3 5" id="KW-1133">Transmembrane helix</keyword>
<feature type="transmembrane region" description="Helical" evidence="5">
    <location>
        <begin position="256"/>
        <end position="279"/>
    </location>
</feature>
<feature type="transmembrane region" description="Helical" evidence="5">
    <location>
        <begin position="166"/>
        <end position="188"/>
    </location>
</feature>
<accession>X7EJJ7</accession>
<dbReference type="GO" id="GO:0016020">
    <property type="term" value="C:membrane"/>
    <property type="evidence" value="ECO:0007669"/>
    <property type="project" value="UniProtKB-SubCell"/>
</dbReference>
<evidence type="ECO:0000256" key="4">
    <source>
        <dbReference type="ARBA" id="ARBA00023136"/>
    </source>
</evidence>
<keyword evidence="2 5" id="KW-0812">Transmembrane</keyword>
<feature type="transmembrane region" description="Helical" evidence="5">
    <location>
        <begin position="219"/>
        <end position="236"/>
    </location>
</feature>
<dbReference type="InterPro" id="IPR049453">
    <property type="entry name" value="Memb_transporter_dom"/>
</dbReference>
<evidence type="ECO:0000256" key="5">
    <source>
        <dbReference type="SAM" id="Phobius"/>
    </source>
</evidence>
<evidence type="ECO:0000259" key="6">
    <source>
        <dbReference type="Pfam" id="PF13515"/>
    </source>
</evidence>
<feature type="transmembrane region" description="Helical" evidence="5">
    <location>
        <begin position="63"/>
        <end position="79"/>
    </location>
</feature>
<dbReference type="AlphaFoldDB" id="X7EJJ7"/>
<comment type="caution">
    <text evidence="7">The sequence shown here is derived from an EMBL/GenBank/DDBJ whole genome shotgun (WGS) entry which is preliminary data.</text>
</comment>
<feature type="transmembrane region" description="Helical" evidence="5">
    <location>
        <begin position="194"/>
        <end position="212"/>
    </location>
</feature>
<dbReference type="EMBL" id="JALZ01000002">
    <property type="protein sequence ID" value="ETX16055.1"/>
    <property type="molecule type" value="Genomic_DNA"/>
</dbReference>
<keyword evidence="4 5" id="KW-0472">Membrane</keyword>
<dbReference type="eggNOG" id="ENOG502ZC98">
    <property type="taxonomic scope" value="Bacteria"/>
</dbReference>
<comment type="subcellular location">
    <subcellularLocation>
        <location evidence="1">Membrane</location>
        <topology evidence="1">Multi-pass membrane protein</topology>
    </subcellularLocation>
</comment>
<dbReference type="RefSeq" id="WP_037258470.1">
    <property type="nucleotide sequence ID" value="NZ_JALZ01000002.1"/>
</dbReference>
<dbReference type="Pfam" id="PF13515">
    <property type="entry name" value="FUSC_2"/>
    <property type="match status" value="1"/>
</dbReference>
<evidence type="ECO:0000313" key="7">
    <source>
        <dbReference type="EMBL" id="ETX16055.1"/>
    </source>
</evidence>
<sequence length="327" mass="34326">MLERARRFVVEGGDPAPWRNVGVTLAAVLVPVIIGIGLFGQIGAAAFVAALPAHLAAKHSGTHTALAVTLITGLGGALALGDHTLALMVAAILSAITALGFRHGLATPCLRALFTWTIFTGPILPADQKPLVLAVYLTAMAWSLAITAWTGQAAEHRKDKDSSPEYSLMFGVMLGLGLMISVELGARLFGDHGFWFPLTFVVLWIPPFGQLFSRTAKRTLGTVAGVALAVVVSLTLEPVWARLAVTFAALPLAFRILPVSYLGFTALLTMIVLEALSLVSDVGALATERLGAMFAAALMALVLGAAALGIMKWLKPEAVEELMDPNG</sequence>
<evidence type="ECO:0000256" key="1">
    <source>
        <dbReference type="ARBA" id="ARBA00004141"/>
    </source>
</evidence>
<feature type="transmembrane region" description="Helical" evidence="5">
    <location>
        <begin position="108"/>
        <end position="125"/>
    </location>
</feature>
<organism evidence="7 8">
    <name type="scientific">Roseivivax halodurans JCM 10272</name>
    <dbReference type="NCBI Taxonomy" id="1449350"/>
    <lineage>
        <taxon>Bacteria</taxon>
        <taxon>Pseudomonadati</taxon>
        <taxon>Pseudomonadota</taxon>
        <taxon>Alphaproteobacteria</taxon>
        <taxon>Rhodobacterales</taxon>
        <taxon>Roseobacteraceae</taxon>
        <taxon>Roseivivax</taxon>
    </lineage>
</organism>
<gene>
    <name evidence="7" type="ORF">OCH239_07785</name>
</gene>
<dbReference type="OrthoDB" id="7835531at2"/>
<feature type="transmembrane region" description="Helical" evidence="5">
    <location>
        <begin position="25"/>
        <end position="51"/>
    </location>
</feature>
<evidence type="ECO:0000313" key="8">
    <source>
        <dbReference type="Proteomes" id="UP000022447"/>
    </source>
</evidence>